<dbReference type="EMBL" id="RBIZ01000003">
    <property type="protein sequence ID" value="RKR64588.1"/>
    <property type="molecule type" value="Genomic_DNA"/>
</dbReference>
<evidence type="ECO:0000313" key="7">
    <source>
        <dbReference type="Proteomes" id="UP000267341"/>
    </source>
</evidence>
<gene>
    <name evidence="6" type="ORF">C7387_1288</name>
</gene>
<reference evidence="6 7" key="1">
    <citation type="submission" date="2018-10" db="EMBL/GenBank/DDBJ databases">
        <title>Genomic Encyclopedia of Type Strains, Phase IV (KMG-IV): sequencing the most valuable type-strain genomes for metagenomic binning, comparative biology and taxonomic classification.</title>
        <authorList>
            <person name="Goeker M."/>
        </authorList>
    </citation>
    <scope>NUCLEOTIDE SEQUENCE [LARGE SCALE GENOMIC DNA]</scope>
    <source>
        <strain evidence="6 7">DSM 5079</strain>
    </source>
</reference>
<evidence type="ECO:0000313" key="6">
    <source>
        <dbReference type="EMBL" id="RKR64588.1"/>
    </source>
</evidence>
<name>A0ABX9S197_9ENTR</name>
<dbReference type="PRINTS" id="PR01490">
    <property type="entry name" value="RTXTOXIND"/>
</dbReference>
<dbReference type="InterPro" id="IPR058625">
    <property type="entry name" value="MdtA-like_BSH"/>
</dbReference>
<evidence type="ECO:0000259" key="4">
    <source>
        <dbReference type="Pfam" id="PF25917"/>
    </source>
</evidence>
<dbReference type="SUPFAM" id="SSF111369">
    <property type="entry name" value="HlyD-like secretion proteins"/>
    <property type="match status" value="1"/>
</dbReference>
<keyword evidence="2" id="KW-0175">Coiled coil</keyword>
<dbReference type="Gene3D" id="2.40.50.100">
    <property type="match status" value="1"/>
</dbReference>
<keyword evidence="3" id="KW-0472">Membrane</keyword>
<protein>
    <submittedName>
        <fullName evidence="6">Membrane fusion protein</fullName>
    </submittedName>
</protein>
<dbReference type="PANTHER" id="PTHR30386:SF28">
    <property type="entry name" value="EXPORTED PROTEIN"/>
    <property type="match status" value="1"/>
</dbReference>
<keyword evidence="3" id="KW-1133">Transmembrane helix</keyword>
<proteinExistence type="inferred from homology"/>
<feature type="coiled-coil region" evidence="2">
    <location>
        <begin position="232"/>
        <end position="259"/>
    </location>
</feature>
<evidence type="ECO:0000259" key="5">
    <source>
        <dbReference type="Pfam" id="PF26002"/>
    </source>
</evidence>
<dbReference type="PANTHER" id="PTHR30386">
    <property type="entry name" value="MEMBRANE FUSION SUBUNIT OF EMRAB-TOLC MULTIDRUG EFFLUX PUMP"/>
    <property type="match status" value="1"/>
</dbReference>
<feature type="domain" description="Multidrug resistance protein MdtA-like barrel-sandwich hybrid" evidence="4">
    <location>
        <begin position="69"/>
        <end position="293"/>
    </location>
</feature>
<keyword evidence="3" id="KW-0812">Transmembrane</keyword>
<organism evidence="6 7">
    <name type="scientific">Yokenella regensburgei</name>
    <dbReference type="NCBI Taxonomy" id="158877"/>
    <lineage>
        <taxon>Bacteria</taxon>
        <taxon>Pseudomonadati</taxon>
        <taxon>Pseudomonadota</taxon>
        <taxon>Gammaproteobacteria</taxon>
        <taxon>Enterobacterales</taxon>
        <taxon>Enterobacteriaceae</taxon>
        <taxon>Yokenella</taxon>
    </lineage>
</organism>
<comment type="similarity">
    <text evidence="1">Belongs to the membrane fusion protein (MFP) (TC 8.A.1) family.</text>
</comment>
<accession>A0ABX9S197</accession>
<dbReference type="Pfam" id="PF26002">
    <property type="entry name" value="Beta-barrel_AprE"/>
    <property type="match status" value="1"/>
</dbReference>
<feature type="transmembrane region" description="Helical" evidence="3">
    <location>
        <begin position="21"/>
        <end position="48"/>
    </location>
</feature>
<evidence type="ECO:0000256" key="2">
    <source>
        <dbReference type="SAM" id="Coils"/>
    </source>
</evidence>
<dbReference type="Proteomes" id="UP000267341">
    <property type="component" value="Unassembled WGS sequence"/>
</dbReference>
<feature type="domain" description="AprE-like beta-barrel" evidence="5">
    <location>
        <begin position="300"/>
        <end position="396"/>
    </location>
</feature>
<dbReference type="InterPro" id="IPR050739">
    <property type="entry name" value="MFP"/>
</dbReference>
<evidence type="ECO:0000256" key="3">
    <source>
        <dbReference type="SAM" id="Phobius"/>
    </source>
</evidence>
<keyword evidence="7" id="KW-1185">Reference proteome</keyword>
<dbReference type="InterPro" id="IPR058982">
    <property type="entry name" value="Beta-barrel_AprE"/>
</dbReference>
<comment type="caution">
    <text evidence="6">The sequence shown here is derived from an EMBL/GenBank/DDBJ whole genome shotgun (WGS) entry which is preliminary data.</text>
</comment>
<evidence type="ECO:0000256" key="1">
    <source>
        <dbReference type="ARBA" id="ARBA00009477"/>
    </source>
</evidence>
<sequence>MMALFRKEAVEHQNDFIHGDILIPLPFGITFSAAITLILFLCIALFIYSGKYTRKAHLTGIVMPSSGLVKITPQYAGYITRLTASEGQHVVAGESLYHISGEHFNGQGAGTLAAMSLSLKTQYAMLASQQMLESRDNRQQQEAVRQRITSLQPQVKSAEQRLRLAERQVGLTTAVMGRYKKLAGTHYVSDIEYQQKQIDVSTAQQNVEDQRQGLLQLHSTIEAAEDDLNHLIVQGESRRAELDRQLQGIRQQQDELAGQENFTLTAPVSGTVAAVLVRQGQSVRASESVMTVVPDNASLQIELYATSQNAGFIQPGQRVALRFAAFPYQKFGVQYGTISEISRTTLTPSDLLSVSPVTWKENEGHYRVIVEPENTFILAYGKKEPLRPGMTLEGDVSLDTRHLWEWLTEPLWSLKGKL</sequence>
<dbReference type="Pfam" id="PF25917">
    <property type="entry name" value="BSH_RND"/>
    <property type="match status" value="1"/>
</dbReference>